<evidence type="ECO:0000313" key="2">
    <source>
        <dbReference type="Proteomes" id="UP000004324"/>
    </source>
</evidence>
<dbReference type="RefSeq" id="WP_007939051.1">
    <property type="nucleotide sequence ID" value="NZ_AKVJ01000076.1"/>
</dbReference>
<accession>I8REJ6</accession>
<evidence type="ECO:0000313" key="1">
    <source>
        <dbReference type="EMBL" id="EIW16010.1"/>
    </source>
</evidence>
<dbReference type="NCBIfam" id="TIGR04256">
    <property type="entry name" value="GxxExxY"/>
    <property type="match status" value="1"/>
</dbReference>
<gene>
    <name evidence="1" type="ORF">FB4_1699</name>
</gene>
<dbReference type="OrthoDB" id="9806869at2"/>
<comment type="caution">
    <text evidence="1">The sequence shown here is derived from an EMBL/GenBank/DDBJ whole genome shotgun (WGS) entry which is preliminary data.</text>
</comment>
<dbReference type="EMBL" id="AKVJ01000076">
    <property type="protein sequence ID" value="EIW16010.1"/>
    <property type="molecule type" value="Genomic_DNA"/>
</dbReference>
<proteinExistence type="predicted"/>
<evidence type="ECO:0008006" key="3">
    <source>
        <dbReference type="Google" id="ProtNLM"/>
    </source>
</evidence>
<dbReference type="AlphaFoldDB" id="I8REJ6"/>
<reference evidence="1 2" key="1">
    <citation type="journal article" date="2012" name="J. Bacteriol.">
        <title>Draft Genome Sequences for Two Metal-Reducing Pelosinus fermentans Strains Isolated from a Cr(VI)-Contaminated Site and for Type Strain R7.</title>
        <authorList>
            <person name="Brown S.D."/>
            <person name="Podar M."/>
            <person name="Klingeman D.M."/>
            <person name="Johnson C.M."/>
            <person name="Yang Z.K."/>
            <person name="Utturkar S.M."/>
            <person name="Land M.L."/>
            <person name="Mosher J.J."/>
            <person name="Hurt R.A.Jr."/>
            <person name="Phelps T.J."/>
            <person name="Palumbo A.V."/>
            <person name="Arkin A.P."/>
            <person name="Hazen T.C."/>
            <person name="Elias D.A."/>
        </authorList>
    </citation>
    <scope>NUCLEOTIDE SEQUENCE [LARGE SCALE GENOMIC DNA]</scope>
    <source>
        <strain evidence="1 2">B4</strain>
    </source>
</reference>
<organism evidence="1 2">
    <name type="scientific">Pelosinus fermentans B4</name>
    <dbReference type="NCBI Taxonomy" id="1149862"/>
    <lineage>
        <taxon>Bacteria</taxon>
        <taxon>Bacillati</taxon>
        <taxon>Bacillota</taxon>
        <taxon>Negativicutes</taxon>
        <taxon>Selenomonadales</taxon>
        <taxon>Sporomusaceae</taxon>
        <taxon>Pelosinus</taxon>
    </lineage>
</organism>
<dbReference type="Proteomes" id="UP000004324">
    <property type="component" value="Unassembled WGS sequence"/>
</dbReference>
<name>I8REJ6_9FIRM</name>
<dbReference type="InterPro" id="IPR026350">
    <property type="entry name" value="GxxExxY"/>
</dbReference>
<sequence>MDWHGDLDENIEKLAKKMIGSAIEVHRILGPGYIENVYEEALAKELHLRMIPFERQKIIDIRYKGFSIGEGRLDLLIDQKIIVELKSVENLLPIHSVQVNSYLKATRLQLGLLINFNVPLLRDGIKRIIRT</sequence>
<keyword evidence="2" id="KW-1185">Reference proteome</keyword>
<dbReference type="PATRIC" id="fig|1149862.3.peg.4741"/>
<protein>
    <recommendedName>
        <fullName evidence="3">GxxExxY protein</fullName>
    </recommendedName>
</protein>
<dbReference type="Pfam" id="PF13366">
    <property type="entry name" value="PDDEXK_3"/>
    <property type="match status" value="1"/>
</dbReference>